<evidence type="ECO:0000313" key="4">
    <source>
        <dbReference type="EMBL" id="KAK4821676.1"/>
    </source>
</evidence>
<comment type="similarity">
    <text evidence="1">Belongs to the beta type-B retroviral polymerase family. HERV class-II K(HML-2) pol subfamily.</text>
</comment>
<dbReference type="PROSITE" id="PS50878">
    <property type="entry name" value="RT_POL"/>
    <property type="match status" value="1"/>
</dbReference>
<accession>A0AAN7P3B9</accession>
<name>A0AAN7P3B9_MYCAM</name>
<feature type="domain" description="Reverse transcriptase" evidence="3">
    <location>
        <begin position="1"/>
        <end position="121"/>
    </location>
</feature>
<comment type="caution">
    <text evidence="4">The sequence shown here is derived from an EMBL/GenBank/DDBJ whole genome shotgun (WGS) entry which is preliminary data.</text>
</comment>
<dbReference type="Proteomes" id="UP001333110">
    <property type="component" value="Unassembled WGS sequence"/>
</dbReference>
<keyword evidence="5" id="KW-1185">Reference proteome</keyword>
<evidence type="ECO:0000256" key="2">
    <source>
        <dbReference type="ARBA" id="ARBA00012180"/>
    </source>
</evidence>
<organism evidence="4 5">
    <name type="scientific">Mycteria americana</name>
    <name type="common">Wood stork</name>
    <dbReference type="NCBI Taxonomy" id="33587"/>
    <lineage>
        <taxon>Eukaryota</taxon>
        <taxon>Metazoa</taxon>
        <taxon>Chordata</taxon>
        <taxon>Craniata</taxon>
        <taxon>Vertebrata</taxon>
        <taxon>Euteleostomi</taxon>
        <taxon>Archelosauria</taxon>
        <taxon>Archosauria</taxon>
        <taxon>Dinosauria</taxon>
        <taxon>Saurischia</taxon>
        <taxon>Theropoda</taxon>
        <taxon>Coelurosauria</taxon>
        <taxon>Aves</taxon>
        <taxon>Neognathae</taxon>
        <taxon>Neoaves</taxon>
        <taxon>Aequornithes</taxon>
        <taxon>Ciconiiformes</taxon>
        <taxon>Ciconiidae</taxon>
        <taxon>Mycteria</taxon>
    </lineage>
</organism>
<dbReference type="EMBL" id="JAUNZN010000005">
    <property type="protein sequence ID" value="KAK4821676.1"/>
    <property type="molecule type" value="Genomic_DNA"/>
</dbReference>
<dbReference type="InterPro" id="IPR000477">
    <property type="entry name" value="RT_dom"/>
</dbReference>
<dbReference type="SUPFAM" id="SSF56672">
    <property type="entry name" value="DNA/RNA polymerases"/>
    <property type="match status" value="1"/>
</dbReference>
<protein>
    <recommendedName>
        <fullName evidence="2">ribonuclease H</fullName>
        <ecNumber evidence="2">3.1.26.4</ecNumber>
    </recommendedName>
</protein>
<proteinExistence type="inferred from homology"/>
<dbReference type="InterPro" id="IPR041577">
    <property type="entry name" value="RT_RNaseH_2"/>
</dbReference>
<evidence type="ECO:0000256" key="1">
    <source>
        <dbReference type="ARBA" id="ARBA00010879"/>
    </source>
</evidence>
<dbReference type="InterPro" id="IPR043128">
    <property type="entry name" value="Rev_trsase/Diguanyl_cyclase"/>
</dbReference>
<dbReference type="AlphaFoldDB" id="A0AAN7P3B9"/>
<dbReference type="Pfam" id="PF17919">
    <property type="entry name" value="RT_RNaseH_2"/>
    <property type="match status" value="1"/>
</dbReference>
<dbReference type="EC" id="3.1.26.4" evidence="2"/>
<evidence type="ECO:0000259" key="3">
    <source>
        <dbReference type="PROSITE" id="PS50878"/>
    </source>
</evidence>
<dbReference type="InterPro" id="IPR043502">
    <property type="entry name" value="DNA/RNA_pol_sf"/>
</dbReference>
<dbReference type="Pfam" id="PF00078">
    <property type="entry name" value="RVT_1"/>
    <property type="match status" value="1"/>
</dbReference>
<dbReference type="PANTHER" id="PTHR33064">
    <property type="entry name" value="POL PROTEIN"/>
    <property type="match status" value="1"/>
</dbReference>
<dbReference type="Gene3D" id="3.30.70.270">
    <property type="match status" value="2"/>
</dbReference>
<dbReference type="PANTHER" id="PTHR33064:SF37">
    <property type="entry name" value="RIBONUCLEASE H"/>
    <property type="match status" value="1"/>
</dbReference>
<sequence>MAALDVKEMFFMIPVREEDKSQFAFTWEETQYTFNRLPQGYRHSPTIAHNALAALLGTVKVASGVHIYQYIDDIPVGGENKGQAGQVGETMWNLLMENRLDIPPSECQGPGQETKFLGAWWIAGAITVPNDVLSAIEGEQTPNSKTELKHLLDTLGYWRKHIPGFLVIARPLYDLLRKNRKWDWTPQQMEALNILKDKLKTYQKLGLLHPRDLLNVEWGFAEHASYCGIFQNRPQGPARPLLFSSTSFKETEQRYLAWEKGLLSLTRAGKEAERLCTSQDIIGLPPPEGVVQKATIQKWYAYLEGVGQLSPLKEGPAKASKFQQPIDPDPALLSLFYKPDLTQDSDTQGVWFTDPSAH</sequence>
<evidence type="ECO:0000313" key="5">
    <source>
        <dbReference type="Proteomes" id="UP001333110"/>
    </source>
</evidence>
<reference evidence="4 5" key="1">
    <citation type="journal article" date="2023" name="J. Hered.">
        <title>Chromosome-level genome of the wood stork (Mycteria americana) provides insight into avian chromosome evolution.</title>
        <authorList>
            <person name="Flamio R. Jr."/>
            <person name="Ramstad K.M."/>
        </authorList>
    </citation>
    <scope>NUCLEOTIDE SEQUENCE [LARGE SCALE GENOMIC DNA]</scope>
    <source>
        <strain evidence="4">JAX WOST 10</strain>
    </source>
</reference>
<dbReference type="GO" id="GO:0004523">
    <property type="term" value="F:RNA-DNA hybrid ribonuclease activity"/>
    <property type="evidence" value="ECO:0007669"/>
    <property type="project" value="UniProtKB-EC"/>
</dbReference>
<dbReference type="InterPro" id="IPR051320">
    <property type="entry name" value="Viral_Replic_Matur_Polypro"/>
</dbReference>
<gene>
    <name evidence="4" type="ORF">QYF61_027378</name>
</gene>